<evidence type="ECO:0000313" key="2">
    <source>
        <dbReference type="EMBL" id="HGL18099.1"/>
    </source>
</evidence>
<organism evidence="2">
    <name type="scientific">candidate division WOR-3 bacterium</name>
    <dbReference type="NCBI Taxonomy" id="2052148"/>
    <lineage>
        <taxon>Bacteria</taxon>
        <taxon>Bacteria division WOR-3</taxon>
    </lineage>
</organism>
<gene>
    <name evidence="2" type="ORF">ENU66_07215</name>
</gene>
<feature type="domain" description="Nucleotidyl transferase" evidence="1">
    <location>
        <begin position="2"/>
        <end position="225"/>
    </location>
</feature>
<dbReference type="Pfam" id="PF00483">
    <property type="entry name" value="NTP_transferase"/>
    <property type="match status" value="1"/>
</dbReference>
<dbReference type="Gene3D" id="3.90.550.10">
    <property type="entry name" value="Spore Coat Polysaccharide Biosynthesis Protein SpsA, Chain A"/>
    <property type="match status" value="1"/>
</dbReference>
<dbReference type="SUPFAM" id="SSF53448">
    <property type="entry name" value="Nucleotide-diphospho-sugar transferases"/>
    <property type="match status" value="1"/>
</dbReference>
<name>A0A7V3ZYP5_UNCW3</name>
<sequence>MKAVILAGGKGKRLEPYSLVIPKPLMPVGDMPIMEIIVKKLVKSGFTEIYVACGHLAELIKSYFNNGKKWGATIEYSVEDRELGTVGPLKLLRDKLDESFIVINGDTLTDLDFQKIYKFHLINGKPLTIGVVKRQIATEFGVVKFEQNVLREYQEKPTLDYYVSMGVYVFNPYILRRIPENTRYDFPDLVNDLMKDNLEIGVYLHDGFWLDLGRKEDFAIALEEFEKRRKEILQE</sequence>
<keyword evidence="2" id="KW-0808">Transferase</keyword>
<dbReference type="InterPro" id="IPR005835">
    <property type="entry name" value="NTP_transferase_dom"/>
</dbReference>
<dbReference type="InterPro" id="IPR029044">
    <property type="entry name" value="Nucleotide-diphossugar_trans"/>
</dbReference>
<reference evidence="2" key="1">
    <citation type="journal article" date="2020" name="mSystems">
        <title>Genome- and Community-Level Interaction Insights into Carbon Utilization and Element Cycling Functions of Hydrothermarchaeota in Hydrothermal Sediment.</title>
        <authorList>
            <person name="Zhou Z."/>
            <person name="Liu Y."/>
            <person name="Xu W."/>
            <person name="Pan J."/>
            <person name="Luo Z.H."/>
            <person name="Li M."/>
        </authorList>
    </citation>
    <scope>NUCLEOTIDE SEQUENCE [LARGE SCALE GENOMIC DNA]</scope>
    <source>
        <strain evidence="2">SpSt-69</strain>
    </source>
</reference>
<accession>A0A7V3ZYP5</accession>
<protein>
    <submittedName>
        <fullName evidence="2">Nucleotidyltransferase family protein</fullName>
    </submittedName>
</protein>
<dbReference type="InterPro" id="IPR050486">
    <property type="entry name" value="Mannose-1P_guanyltransferase"/>
</dbReference>
<dbReference type="EMBL" id="DTDJ01000046">
    <property type="protein sequence ID" value="HGL18099.1"/>
    <property type="molecule type" value="Genomic_DNA"/>
</dbReference>
<proteinExistence type="predicted"/>
<dbReference type="PANTHER" id="PTHR22572">
    <property type="entry name" value="SUGAR-1-PHOSPHATE GUANYL TRANSFERASE"/>
    <property type="match status" value="1"/>
</dbReference>
<comment type="caution">
    <text evidence="2">The sequence shown here is derived from an EMBL/GenBank/DDBJ whole genome shotgun (WGS) entry which is preliminary data.</text>
</comment>
<evidence type="ECO:0000259" key="1">
    <source>
        <dbReference type="Pfam" id="PF00483"/>
    </source>
</evidence>
<dbReference type="GO" id="GO:0016740">
    <property type="term" value="F:transferase activity"/>
    <property type="evidence" value="ECO:0007669"/>
    <property type="project" value="UniProtKB-KW"/>
</dbReference>
<dbReference type="AlphaFoldDB" id="A0A7V3ZYP5"/>